<accession>A0A5J6MTY7</accession>
<dbReference type="OrthoDB" id="9803988at2"/>
<evidence type="ECO:0000256" key="2">
    <source>
        <dbReference type="ARBA" id="ARBA00005695"/>
    </source>
</evidence>
<dbReference type="InterPro" id="IPR030678">
    <property type="entry name" value="Peptide/Ni-bd"/>
</dbReference>
<proteinExistence type="inferred from homology"/>
<name>A0A5J6MTY7_9PROT</name>
<evidence type="ECO:0000259" key="6">
    <source>
        <dbReference type="Pfam" id="PF00496"/>
    </source>
</evidence>
<evidence type="ECO:0000256" key="4">
    <source>
        <dbReference type="ARBA" id="ARBA00022729"/>
    </source>
</evidence>
<dbReference type="KEGG" id="hadh:FRZ61_05450"/>
<dbReference type="GO" id="GO:0043190">
    <property type="term" value="C:ATP-binding cassette (ABC) transporter complex"/>
    <property type="evidence" value="ECO:0007669"/>
    <property type="project" value="InterPro"/>
</dbReference>
<feature type="chain" id="PRO_5023885532" evidence="5">
    <location>
        <begin position="24"/>
        <end position="561"/>
    </location>
</feature>
<dbReference type="CDD" id="cd08506">
    <property type="entry name" value="PBP2_clavulanate_OppA2"/>
    <property type="match status" value="1"/>
</dbReference>
<dbReference type="PANTHER" id="PTHR30290:SF10">
    <property type="entry name" value="PERIPLASMIC OLIGOPEPTIDE-BINDING PROTEIN-RELATED"/>
    <property type="match status" value="1"/>
</dbReference>
<feature type="domain" description="Solute-binding protein family 5" evidence="6">
    <location>
        <begin position="88"/>
        <end position="471"/>
    </location>
</feature>
<evidence type="ECO:0000313" key="8">
    <source>
        <dbReference type="Proteomes" id="UP000325797"/>
    </source>
</evidence>
<dbReference type="AlphaFoldDB" id="A0A5J6MTY7"/>
<keyword evidence="4 5" id="KW-0732">Signal</keyword>
<sequence length="561" mass="61211">MKPNRWKASQLAAACVIAGLASAATIGGDVRADDMTAHRGGTLRLVARSAAGTLDPHVNYTLQYWQLFQPLYDGLLAFKKVAGPDSFTIVPDIAEAIPEAQDGGKTYVFKIRPGIKFSNGQEVGVKDVVASYQRIFKVAGPTAGTFYSVLVGADACLKSPADCTLEGGVVGDEAARTVTFHLTRPDAEFFNKLAIPHAAILPADTPGSDAGTTPIPGTGPYHIVSYDPNQQMKLARNPNFKEWSKDAQPDGYADEIVYDFGLTEQAEVNAVQNGQADWMFDQPPPDRLSELGTKYADRVHITPLTAMWYVPMNTNLPPFNNEKARQAVNYAIDRKALVKLFGGPNLATPTCQLLPPNFPGHEDYCPYTLNPGKTWSAPDLEKARKLVAESGTAGQEITIIAEDTTISRSIGAYLQSVLNDLGYVASVKAISPDIQFTYIQNTNNKVQMSISQWYQDYPSGSDFLYTLLSCDSFHPGSDASVNISGFCDPAIDAEMKKAMDLQITDLKAANAKWAEIDRMVVDKAPVAVLFTPKHLDFVSQRVGDFSFSLQYYFLFANAWVQ</sequence>
<evidence type="ECO:0000313" key="7">
    <source>
        <dbReference type="EMBL" id="QEX20627.1"/>
    </source>
</evidence>
<organism evidence="7 8">
    <name type="scientific">Hypericibacter adhaerens</name>
    <dbReference type="NCBI Taxonomy" id="2602016"/>
    <lineage>
        <taxon>Bacteria</taxon>
        <taxon>Pseudomonadati</taxon>
        <taxon>Pseudomonadota</taxon>
        <taxon>Alphaproteobacteria</taxon>
        <taxon>Rhodospirillales</taxon>
        <taxon>Dongiaceae</taxon>
        <taxon>Hypericibacter</taxon>
    </lineage>
</organism>
<reference evidence="7 8" key="1">
    <citation type="submission" date="2019-08" db="EMBL/GenBank/DDBJ databases">
        <title>Hyperibacter terrae gen. nov., sp. nov. and Hyperibacter viscosus sp. nov., two new members in the family Rhodospirillaceae isolated from the rhizosphere of Hypericum perforatum.</title>
        <authorList>
            <person name="Noviana Z."/>
        </authorList>
    </citation>
    <scope>NUCLEOTIDE SEQUENCE [LARGE SCALE GENOMIC DNA]</scope>
    <source>
        <strain evidence="7 8">R5959</strain>
    </source>
</reference>
<comment type="subcellular location">
    <subcellularLocation>
        <location evidence="1">Periplasm</location>
    </subcellularLocation>
</comment>
<keyword evidence="8" id="KW-1185">Reference proteome</keyword>
<feature type="signal peptide" evidence="5">
    <location>
        <begin position="1"/>
        <end position="23"/>
    </location>
</feature>
<comment type="similarity">
    <text evidence="2">Belongs to the bacterial solute-binding protein 5 family.</text>
</comment>
<dbReference type="PANTHER" id="PTHR30290">
    <property type="entry name" value="PERIPLASMIC BINDING COMPONENT OF ABC TRANSPORTER"/>
    <property type="match status" value="1"/>
</dbReference>
<dbReference type="Proteomes" id="UP000325797">
    <property type="component" value="Chromosome"/>
</dbReference>
<evidence type="ECO:0000256" key="1">
    <source>
        <dbReference type="ARBA" id="ARBA00004418"/>
    </source>
</evidence>
<dbReference type="SUPFAM" id="SSF53850">
    <property type="entry name" value="Periplasmic binding protein-like II"/>
    <property type="match status" value="1"/>
</dbReference>
<dbReference type="GO" id="GO:1904680">
    <property type="term" value="F:peptide transmembrane transporter activity"/>
    <property type="evidence" value="ECO:0007669"/>
    <property type="project" value="TreeGrafter"/>
</dbReference>
<keyword evidence="3" id="KW-0813">Transport</keyword>
<dbReference type="InterPro" id="IPR039424">
    <property type="entry name" value="SBP_5"/>
</dbReference>
<dbReference type="GO" id="GO:0030288">
    <property type="term" value="C:outer membrane-bounded periplasmic space"/>
    <property type="evidence" value="ECO:0007669"/>
    <property type="project" value="UniProtKB-ARBA"/>
</dbReference>
<dbReference type="Gene3D" id="3.10.105.10">
    <property type="entry name" value="Dipeptide-binding Protein, Domain 3"/>
    <property type="match status" value="1"/>
</dbReference>
<dbReference type="RefSeq" id="WP_151114858.1">
    <property type="nucleotide sequence ID" value="NZ_CP042582.1"/>
</dbReference>
<gene>
    <name evidence="7" type="ORF">FRZ61_05450</name>
</gene>
<dbReference type="InterPro" id="IPR000914">
    <property type="entry name" value="SBP_5_dom"/>
</dbReference>
<evidence type="ECO:0000256" key="3">
    <source>
        <dbReference type="ARBA" id="ARBA00022448"/>
    </source>
</evidence>
<dbReference type="Pfam" id="PF00496">
    <property type="entry name" value="SBP_bac_5"/>
    <property type="match status" value="1"/>
</dbReference>
<dbReference type="GO" id="GO:0015833">
    <property type="term" value="P:peptide transport"/>
    <property type="evidence" value="ECO:0007669"/>
    <property type="project" value="TreeGrafter"/>
</dbReference>
<evidence type="ECO:0000256" key="5">
    <source>
        <dbReference type="SAM" id="SignalP"/>
    </source>
</evidence>
<dbReference type="Gene3D" id="3.40.190.10">
    <property type="entry name" value="Periplasmic binding protein-like II"/>
    <property type="match status" value="1"/>
</dbReference>
<dbReference type="PIRSF" id="PIRSF002741">
    <property type="entry name" value="MppA"/>
    <property type="match status" value="1"/>
</dbReference>
<protein>
    <submittedName>
        <fullName evidence="7">Peptide ABC transporter substrate-binding protein</fullName>
    </submittedName>
</protein>
<dbReference type="EMBL" id="CP042582">
    <property type="protein sequence ID" value="QEX20627.1"/>
    <property type="molecule type" value="Genomic_DNA"/>
</dbReference>